<evidence type="ECO:0000313" key="3">
    <source>
        <dbReference type="Proteomes" id="UP000327493"/>
    </source>
</evidence>
<dbReference type="AlphaFoldDB" id="A0A5J5CQ24"/>
<reference evidence="2 3" key="1">
    <citation type="submission" date="2019-08" db="EMBL/GenBank/DDBJ databases">
        <title>A chromosome-level genome assembly, high-density linkage maps, and genome scans reveal the genomic architecture of hybrid incompatibilities underlying speciation via character displacement in darters (Percidae: Etheostominae).</title>
        <authorList>
            <person name="Moran R.L."/>
            <person name="Catchen J.M."/>
            <person name="Fuller R.C."/>
        </authorList>
    </citation>
    <scope>NUCLEOTIDE SEQUENCE [LARGE SCALE GENOMIC DNA]</scope>
    <source>
        <strain evidence="2">EspeVRDwgs_2016</strain>
        <tissue evidence="2">Muscle</tissue>
    </source>
</reference>
<comment type="caution">
    <text evidence="2">The sequence shown here is derived from an EMBL/GenBank/DDBJ whole genome shotgun (WGS) entry which is preliminary data.</text>
</comment>
<dbReference type="Proteomes" id="UP000327493">
    <property type="component" value="Chromosome 20"/>
</dbReference>
<feature type="compositionally biased region" description="Basic and acidic residues" evidence="1">
    <location>
        <begin position="267"/>
        <end position="276"/>
    </location>
</feature>
<keyword evidence="3" id="KW-1185">Reference proteome</keyword>
<proteinExistence type="predicted"/>
<evidence type="ECO:0000256" key="1">
    <source>
        <dbReference type="SAM" id="MobiDB-lite"/>
    </source>
</evidence>
<accession>A0A5J5CQ24</accession>
<feature type="region of interest" description="Disordered" evidence="1">
    <location>
        <begin position="253"/>
        <end position="276"/>
    </location>
</feature>
<gene>
    <name evidence="2" type="ORF">FQN60_008681</name>
</gene>
<name>A0A5J5CQ24_9PERO</name>
<dbReference type="EMBL" id="VOFY01000020">
    <property type="protein sequence ID" value="KAA8581941.1"/>
    <property type="molecule type" value="Genomic_DNA"/>
</dbReference>
<sequence length="378" mass="41418">MGHDIKCQVSAWKIYKSFPRGLLVLGPDWSTETVEMSDGLSEGIHRGTMWALRLRGQPANNGSPSEPGPGLRLDLHGWSPVSLHAEVRPCSQLFIQLVHQQGHQGLKTPLSGPIGQLHRRTHPGQQPPDPLARGPPSSWQEFKEEDLLNGPHISLRHLQHLSGRHQQYQRIELGLCAMLCHRSKITGVRVDTVLTSVFIRVFAGGELRSAGEAGRLSAPDPSRAQENCGCLHCLTRNAQHACRSGPAVTQKGRRGLLKHSPGCPSGETKHAGERKGNSSLIAQDFKNLEWVSESLLSTSTEKEHKWHLVDCSSAAPCLEERLFQACLAFSLTDLSAPVTSASTFSPQYHFFRQCLPLASVSTAGREQIPDQAIKPAGR</sequence>
<evidence type="ECO:0000313" key="2">
    <source>
        <dbReference type="EMBL" id="KAA8581941.1"/>
    </source>
</evidence>
<protein>
    <submittedName>
        <fullName evidence="2">Uncharacterized protein</fullName>
    </submittedName>
</protein>
<organism evidence="2 3">
    <name type="scientific">Etheostoma spectabile</name>
    <name type="common">orangethroat darter</name>
    <dbReference type="NCBI Taxonomy" id="54343"/>
    <lineage>
        <taxon>Eukaryota</taxon>
        <taxon>Metazoa</taxon>
        <taxon>Chordata</taxon>
        <taxon>Craniata</taxon>
        <taxon>Vertebrata</taxon>
        <taxon>Euteleostomi</taxon>
        <taxon>Actinopterygii</taxon>
        <taxon>Neopterygii</taxon>
        <taxon>Teleostei</taxon>
        <taxon>Neoteleostei</taxon>
        <taxon>Acanthomorphata</taxon>
        <taxon>Eupercaria</taxon>
        <taxon>Perciformes</taxon>
        <taxon>Percoidei</taxon>
        <taxon>Percidae</taxon>
        <taxon>Etheostomatinae</taxon>
        <taxon>Etheostoma</taxon>
    </lineage>
</organism>
<feature type="region of interest" description="Disordered" evidence="1">
    <location>
        <begin position="114"/>
        <end position="138"/>
    </location>
</feature>